<dbReference type="Proteomes" id="UP000305222">
    <property type="component" value="Unassembled WGS sequence"/>
</dbReference>
<organism evidence="1 4">
    <name type="scientific">Bacillus wiedmannii</name>
    <dbReference type="NCBI Taxonomy" id="1890302"/>
    <lineage>
        <taxon>Bacteria</taxon>
        <taxon>Bacillati</taxon>
        <taxon>Bacillota</taxon>
        <taxon>Bacilli</taxon>
        <taxon>Bacillales</taxon>
        <taxon>Bacillaceae</taxon>
        <taxon>Bacillus</taxon>
        <taxon>Bacillus cereus group</taxon>
    </lineage>
</organism>
<dbReference type="AlphaFoldDB" id="A0A4U2MEK9"/>
<dbReference type="EMBL" id="SZOM01000376">
    <property type="protein sequence ID" value="TKH09226.1"/>
    <property type="molecule type" value="Genomic_DNA"/>
</dbReference>
<evidence type="ECO:0000313" key="1">
    <source>
        <dbReference type="EMBL" id="TKH09226.1"/>
    </source>
</evidence>
<dbReference type="RefSeq" id="WP_137053791.1">
    <property type="nucleotide sequence ID" value="NZ_JBNMRU010000046.1"/>
</dbReference>
<dbReference type="Proteomes" id="UP000306037">
    <property type="component" value="Unassembled WGS sequence"/>
</dbReference>
<protein>
    <submittedName>
        <fullName evidence="1">Uncharacterized protein</fullName>
    </submittedName>
</protein>
<accession>A0A4U2MEK9</accession>
<evidence type="ECO:0000313" key="2">
    <source>
        <dbReference type="EMBL" id="TKI92907.1"/>
    </source>
</evidence>
<gene>
    <name evidence="1" type="ORF">FC694_28245</name>
    <name evidence="2" type="ORF">FC699_19050</name>
</gene>
<name>A0A4U2MEK9_9BACI</name>
<proteinExistence type="predicted"/>
<sequence>MIGSSSLLTIQDAIRIGKTKKYEIKNSIESEVKKMEDNVKILGDNGMLGMEFNQRTIRVYNTEGNVMELLSTKEQVQEAIDYLKECQKEMK</sequence>
<evidence type="ECO:0000313" key="4">
    <source>
        <dbReference type="Proteomes" id="UP000306037"/>
    </source>
</evidence>
<evidence type="ECO:0000313" key="3">
    <source>
        <dbReference type="Proteomes" id="UP000305222"/>
    </source>
</evidence>
<comment type="caution">
    <text evidence="1">The sequence shown here is derived from an EMBL/GenBank/DDBJ whole genome shotgun (WGS) entry which is preliminary data.</text>
</comment>
<dbReference type="EMBL" id="SZON01001025">
    <property type="protein sequence ID" value="TKI92907.1"/>
    <property type="molecule type" value="Genomic_DNA"/>
</dbReference>
<reference evidence="3 4" key="1">
    <citation type="journal article" date="2019" name="Environ. Microbiol.">
        <title>An active ?-lactamase is a part of an orchestrated cell wall stress resistance network of Bacillus subtilis and related rhizosphere species.</title>
        <authorList>
            <person name="Bucher T."/>
            <person name="Keren-Paz A."/>
            <person name="Hausser J."/>
            <person name="Olender T."/>
            <person name="Cytryn E."/>
            <person name="Kolodkin-Gal I."/>
        </authorList>
    </citation>
    <scope>NUCLEOTIDE SEQUENCE [LARGE SCALE GENOMIC DNA]</scope>
    <source>
        <strain evidence="2 3">I5</strain>
        <strain evidence="1 4">I71</strain>
    </source>
</reference>